<dbReference type="InterPro" id="IPR010982">
    <property type="entry name" value="Lambda_DNA-bd_dom_sf"/>
</dbReference>
<dbReference type="SUPFAM" id="SSF53822">
    <property type="entry name" value="Periplasmic binding protein-like I"/>
    <property type="match status" value="1"/>
</dbReference>
<dbReference type="AlphaFoldDB" id="A0AAE3DVZ4"/>
<protein>
    <submittedName>
        <fullName evidence="6">LacI family transcriptional regulator</fullName>
    </submittedName>
</protein>
<dbReference type="Pfam" id="PF13377">
    <property type="entry name" value="Peripla_BP_3"/>
    <property type="match status" value="1"/>
</dbReference>
<dbReference type="Gene3D" id="1.10.260.40">
    <property type="entry name" value="lambda repressor-like DNA-binding domains"/>
    <property type="match status" value="1"/>
</dbReference>
<evidence type="ECO:0000313" key="6">
    <source>
        <dbReference type="EMBL" id="MCC2191553.1"/>
    </source>
</evidence>
<evidence type="ECO:0000259" key="4">
    <source>
        <dbReference type="PROSITE" id="PS50932"/>
    </source>
</evidence>
<dbReference type="RefSeq" id="WP_227616371.1">
    <property type="nucleotide sequence ID" value="NZ_JAJEPR010000069.1"/>
</dbReference>
<keyword evidence="1" id="KW-0805">Transcription regulation</keyword>
<gene>
    <name evidence="6" type="ORF">LKD71_17480</name>
</gene>
<proteinExistence type="predicted"/>
<comment type="caution">
    <text evidence="6">The sequence shown here is derived from an EMBL/GenBank/DDBJ whole genome shotgun (WGS) entry which is preliminary data.</text>
</comment>
<keyword evidence="7" id="KW-1185">Reference proteome</keyword>
<dbReference type="CDD" id="cd06267">
    <property type="entry name" value="PBP1_LacI_sugar_binding-like"/>
    <property type="match status" value="1"/>
</dbReference>
<dbReference type="InterPro" id="IPR046335">
    <property type="entry name" value="LacI/GalR-like_sensor"/>
</dbReference>
<feature type="domain" description="HTH lacI-type" evidence="4">
    <location>
        <begin position="2"/>
        <end position="50"/>
    </location>
</feature>
<dbReference type="CDD" id="cd01392">
    <property type="entry name" value="HTH_LacI"/>
    <property type="match status" value="1"/>
</dbReference>
<dbReference type="PROSITE" id="PS50943">
    <property type="entry name" value="HTH_CROC1"/>
    <property type="match status" value="1"/>
</dbReference>
<accession>A0AAE3DVZ4</accession>
<sequence length="339" mass="38658">MATIKEIAEKLGISTTTVSNVIHGKTGKMSADTRKKIEEALVRYHYVADYRTEKETEELKLILVSFCLGDKENILMDPFCGEMLGAIEKELHSYHRHVLYDSSLNEEDLIRKSQAFSIEGALVLGESPKTCEYLAKCMPKPVVFIDSEEGPYDNVSGQSVDGARSMAEYLLSQGHEKIAFFCDERLEYGSTKEKLQGVREVLERAGKRLEEKDIFVLPEERLLRSEIFRSFVPRVKKQEYTAAFFCSDYYACEAMDVFSIQGLKLPEELSVTGFDDNPFAKLVTPRLTTIRQYPSLRAKEAVKLLMKRIRGEAVAVHSYSFPLELIVRDSVKNRTFEQK</sequence>
<evidence type="ECO:0000256" key="1">
    <source>
        <dbReference type="ARBA" id="ARBA00023015"/>
    </source>
</evidence>
<dbReference type="Proteomes" id="UP001197875">
    <property type="component" value="Unassembled WGS sequence"/>
</dbReference>
<dbReference type="Pfam" id="PF00356">
    <property type="entry name" value="LacI"/>
    <property type="match status" value="1"/>
</dbReference>
<keyword evidence="2" id="KW-0238">DNA-binding</keyword>
<dbReference type="PROSITE" id="PS50932">
    <property type="entry name" value="HTH_LACI_2"/>
    <property type="match status" value="1"/>
</dbReference>
<evidence type="ECO:0000256" key="3">
    <source>
        <dbReference type="ARBA" id="ARBA00023163"/>
    </source>
</evidence>
<feature type="domain" description="HTH cro/C1-type" evidence="5">
    <location>
        <begin position="3"/>
        <end position="47"/>
    </location>
</feature>
<dbReference type="EMBL" id="JAJEPR010000069">
    <property type="protein sequence ID" value="MCC2191553.1"/>
    <property type="molecule type" value="Genomic_DNA"/>
</dbReference>
<reference evidence="6 7" key="1">
    <citation type="submission" date="2021-10" db="EMBL/GenBank/DDBJ databases">
        <title>Anaerobic single-cell dispensing facilitates the cultivation of human gut bacteria.</title>
        <authorList>
            <person name="Afrizal A."/>
        </authorList>
    </citation>
    <scope>NUCLEOTIDE SEQUENCE [LARGE SCALE GENOMIC DNA]</scope>
    <source>
        <strain evidence="6 7">CLA-AA-H277</strain>
    </source>
</reference>
<dbReference type="PANTHER" id="PTHR30146">
    <property type="entry name" value="LACI-RELATED TRANSCRIPTIONAL REPRESSOR"/>
    <property type="match status" value="1"/>
</dbReference>
<dbReference type="InterPro" id="IPR000843">
    <property type="entry name" value="HTH_LacI"/>
</dbReference>
<dbReference type="GO" id="GO:0000976">
    <property type="term" value="F:transcription cis-regulatory region binding"/>
    <property type="evidence" value="ECO:0007669"/>
    <property type="project" value="TreeGrafter"/>
</dbReference>
<organism evidence="6 7">
    <name type="scientific">Fusicatenibacter faecihominis</name>
    <dbReference type="NCBI Taxonomy" id="2881276"/>
    <lineage>
        <taxon>Bacteria</taxon>
        <taxon>Bacillati</taxon>
        <taxon>Bacillota</taxon>
        <taxon>Clostridia</taxon>
        <taxon>Lachnospirales</taxon>
        <taxon>Lachnospiraceae</taxon>
        <taxon>Fusicatenibacter</taxon>
    </lineage>
</organism>
<evidence type="ECO:0000256" key="2">
    <source>
        <dbReference type="ARBA" id="ARBA00023125"/>
    </source>
</evidence>
<dbReference type="PANTHER" id="PTHR30146:SF109">
    <property type="entry name" value="HTH-TYPE TRANSCRIPTIONAL REGULATOR GALS"/>
    <property type="match status" value="1"/>
</dbReference>
<evidence type="ECO:0000259" key="5">
    <source>
        <dbReference type="PROSITE" id="PS50943"/>
    </source>
</evidence>
<keyword evidence="3" id="KW-0804">Transcription</keyword>
<dbReference type="InterPro" id="IPR028082">
    <property type="entry name" value="Peripla_BP_I"/>
</dbReference>
<dbReference type="SMART" id="SM00354">
    <property type="entry name" value="HTH_LACI"/>
    <property type="match status" value="1"/>
</dbReference>
<name>A0AAE3DVZ4_9FIRM</name>
<evidence type="ECO:0000313" key="7">
    <source>
        <dbReference type="Proteomes" id="UP001197875"/>
    </source>
</evidence>
<dbReference type="GO" id="GO:0003700">
    <property type="term" value="F:DNA-binding transcription factor activity"/>
    <property type="evidence" value="ECO:0007669"/>
    <property type="project" value="TreeGrafter"/>
</dbReference>
<dbReference type="SUPFAM" id="SSF47413">
    <property type="entry name" value="lambda repressor-like DNA-binding domains"/>
    <property type="match status" value="1"/>
</dbReference>
<dbReference type="Gene3D" id="3.40.50.2300">
    <property type="match status" value="2"/>
</dbReference>
<dbReference type="InterPro" id="IPR001387">
    <property type="entry name" value="Cro/C1-type_HTH"/>
</dbReference>